<dbReference type="SUPFAM" id="SSF46565">
    <property type="entry name" value="Chaperone J-domain"/>
    <property type="match status" value="1"/>
</dbReference>
<dbReference type="EMBL" id="CAJVPL010000023">
    <property type="protein sequence ID" value="CAG8435095.1"/>
    <property type="molecule type" value="Genomic_DNA"/>
</dbReference>
<dbReference type="InterPro" id="IPR051727">
    <property type="entry name" value="DnaJ_C3_Co-chaperones"/>
</dbReference>
<dbReference type="SMART" id="SM00028">
    <property type="entry name" value="TPR"/>
    <property type="match status" value="8"/>
</dbReference>
<dbReference type="Proteomes" id="UP000789831">
    <property type="component" value="Unassembled WGS sequence"/>
</dbReference>
<feature type="repeat" description="TPR" evidence="7">
    <location>
        <begin position="346"/>
        <end position="379"/>
    </location>
</feature>
<keyword evidence="8" id="KW-0175">Coiled coil</keyword>
<dbReference type="SUPFAM" id="SSF48452">
    <property type="entry name" value="TPR-like"/>
    <property type="match status" value="1"/>
</dbReference>
<keyword evidence="2 10" id="KW-0732">Signal</keyword>
<dbReference type="PROSITE" id="PS50076">
    <property type="entry name" value="DNAJ_2"/>
    <property type="match status" value="1"/>
</dbReference>
<name>A0A9N8V2D8_9GLOM</name>
<keyword evidence="3" id="KW-0677">Repeat</keyword>
<evidence type="ECO:0000256" key="7">
    <source>
        <dbReference type="PROSITE-ProRule" id="PRU00339"/>
    </source>
</evidence>
<dbReference type="GO" id="GO:0051787">
    <property type="term" value="F:misfolded protein binding"/>
    <property type="evidence" value="ECO:0007669"/>
    <property type="project" value="TreeGrafter"/>
</dbReference>
<dbReference type="PRINTS" id="PR00625">
    <property type="entry name" value="JDOMAIN"/>
</dbReference>
<sequence length="515" mass="58528">MKVPCFVLSLFPLLLSTTSIALCEKTAQHHINEGNVLLSSGRFDDALKSFDAAIQQDPQNYLCYFKRAATHLSLGRSSSALEDFSKTLALKPDFDQALLQRSKIYVKEGSYVEAKRDLKNYISKNPDDADSKILLTSVKEAEDAIRDADASIKFKKYDESIKLLSKAISVSPHYSSLRLKRAKCHFEKGEVEEGVRDLTQTSNRNPSDAELLMRLSRINYFALYQPEQSLQNIKKCLHFDPEHKECKAIFRRIKKLEKSVSRVEKDMEGHRWQLAIDKLFGIGSEKGHGLIKEIKEEHRGLKEGRSSEKLFIKLYELTCKAYKELKDGHKAIKWCSSALNLDSENIEALINRAEAYILIEDYEAAARDYSKALEINSEDERVKKGYQKTHRLLKSSKSKDYYKILGVPRSASKKDIKKAFRKLAQEWHPDKYRGSLSREEVESKMSAINEAYEVLSDEELRERFDNGEDPNDISGGSQQFHGNPFAHFVKTGGGSFSFGGGFPFGSSQSEGKNPF</sequence>
<dbReference type="GO" id="GO:0034975">
    <property type="term" value="P:protein folding in endoplasmic reticulum"/>
    <property type="evidence" value="ECO:0007669"/>
    <property type="project" value="TreeGrafter"/>
</dbReference>
<feature type="region of interest" description="Disordered" evidence="9">
    <location>
        <begin position="464"/>
        <end position="484"/>
    </location>
</feature>
<protein>
    <recommendedName>
        <fullName evidence="6">Tetratricopeptide repeat and J domain-containing co-chaperone DNJ1</fullName>
    </recommendedName>
</protein>
<evidence type="ECO:0000259" key="11">
    <source>
        <dbReference type="PROSITE" id="PS50076"/>
    </source>
</evidence>
<dbReference type="InterPro" id="IPR036869">
    <property type="entry name" value="J_dom_sf"/>
</dbReference>
<dbReference type="Gene3D" id="1.25.40.10">
    <property type="entry name" value="Tetratricopeptide repeat domain"/>
    <property type="match status" value="1"/>
</dbReference>
<keyword evidence="13" id="KW-1185">Reference proteome</keyword>
<comment type="subcellular location">
    <subcellularLocation>
        <location evidence="1">Endoplasmic reticulum lumen</location>
    </subcellularLocation>
</comment>
<dbReference type="Pfam" id="PF13181">
    <property type="entry name" value="TPR_8"/>
    <property type="match status" value="1"/>
</dbReference>
<accession>A0A9N8V2D8</accession>
<dbReference type="InterPro" id="IPR001623">
    <property type="entry name" value="DnaJ_domain"/>
</dbReference>
<evidence type="ECO:0000313" key="12">
    <source>
        <dbReference type="EMBL" id="CAG8435095.1"/>
    </source>
</evidence>
<dbReference type="Pfam" id="PF13432">
    <property type="entry name" value="TPR_16"/>
    <property type="match status" value="1"/>
</dbReference>
<feature type="repeat" description="TPR" evidence="7">
    <location>
        <begin position="61"/>
        <end position="94"/>
    </location>
</feature>
<evidence type="ECO:0000256" key="1">
    <source>
        <dbReference type="ARBA" id="ARBA00004319"/>
    </source>
</evidence>
<evidence type="ECO:0000256" key="5">
    <source>
        <dbReference type="ARBA" id="ARBA00022824"/>
    </source>
</evidence>
<keyword evidence="4 7" id="KW-0802">TPR repeat</keyword>
<feature type="non-terminal residue" evidence="12">
    <location>
        <position position="515"/>
    </location>
</feature>
<dbReference type="Gene3D" id="1.10.287.110">
    <property type="entry name" value="DnaJ domain"/>
    <property type="match status" value="1"/>
</dbReference>
<feature type="signal peptide" evidence="10">
    <location>
        <begin position="1"/>
        <end position="23"/>
    </location>
</feature>
<dbReference type="PROSITE" id="PS50005">
    <property type="entry name" value="TPR"/>
    <property type="match status" value="3"/>
</dbReference>
<reference evidence="12" key="1">
    <citation type="submission" date="2021-06" db="EMBL/GenBank/DDBJ databases">
        <authorList>
            <person name="Kallberg Y."/>
            <person name="Tangrot J."/>
            <person name="Rosling A."/>
        </authorList>
    </citation>
    <scope>NUCLEOTIDE SEQUENCE</scope>
    <source>
        <strain evidence="12">MT106</strain>
    </source>
</reference>
<evidence type="ECO:0000256" key="3">
    <source>
        <dbReference type="ARBA" id="ARBA00022737"/>
    </source>
</evidence>
<evidence type="ECO:0000256" key="6">
    <source>
        <dbReference type="ARBA" id="ARBA00073740"/>
    </source>
</evidence>
<dbReference type="InterPro" id="IPR011990">
    <property type="entry name" value="TPR-like_helical_dom_sf"/>
</dbReference>
<comment type="caution">
    <text evidence="12">The sequence shown here is derived from an EMBL/GenBank/DDBJ whole genome shotgun (WGS) entry which is preliminary data.</text>
</comment>
<evidence type="ECO:0000256" key="8">
    <source>
        <dbReference type="SAM" id="Coils"/>
    </source>
</evidence>
<dbReference type="FunFam" id="1.25.40.10:FF:000224">
    <property type="entry name" value="DnaJ and TPR domain protein"/>
    <property type="match status" value="1"/>
</dbReference>
<dbReference type="CDD" id="cd06257">
    <property type="entry name" value="DnaJ"/>
    <property type="match status" value="1"/>
</dbReference>
<evidence type="ECO:0000256" key="9">
    <source>
        <dbReference type="SAM" id="MobiDB-lite"/>
    </source>
</evidence>
<dbReference type="Pfam" id="PF14559">
    <property type="entry name" value="TPR_19"/>
    <property type="match status" value="1"/>
</dbReference>
<gene>
    <name evidence="12" type="ORF">AGERDE_LOCUS475</name>
</gene>
<dbReference type="AlphaFoldDB" id="A0A9N8V2D8"/>
<dbReference type="Pfam" id="PF00226">
    <property type="entry name" value="DnaJ"/>
    <property type="match status" value="1"/>
</dbReference>
<feature type="domain" description="J" evidence="11">
    <location>
        <begin position="400"/>
        <end position="468"/>
    </location>
</feature>
<feature type="chain" id="PRO_5040348295" description="Tetratricopeptide repeat and J domain-containing co-chaperone DNJ1" evidence="10">
    <location>
        <begin position="24"/>
        <end position="515"/>
    </location>
</feature>
<evidence type="ECO:0000256" key="2">
    <source>
        <dbReference type="ARBA" id="ARBA00022729"/>
    </source>
</evidence>
<organism evidence="12 13">
    <name type="scientific">Ambispora gerdemannii</name>
    <dbReference type="NCBI Taxonomy" id="144530"/>
    <lineage>
        <taxon>Eukaryota</taxon>
        <taxon>Fungi</taxon>
        <taxon>Fungi incertae sedis</taxon>
        <taxon>Mucoromycota</taxon>
        <taxon>Glomeromycotina</taxon>
        <taxon>Glomeromycetes</taxon>
        <taxon>Archaeosporales</taxon>
        <taxon>Ambisporaceae</taxon>
        <taxon>Ambispora</taxon>
    </lineage>
</organism>
<dbReference type="GO" id="GO:0051087">
    <property type="term" value="F:protein-folding chaperone binding"/>
    <property type="evidence" value="ECO:0007669"/>
    <property type="project" value="TreeGrafter"/>
</dbReference>
<evidence type="ECO:0000256" key="10">
    <source>
        <dbReference type="SAM" id="SignalP"/>
    </source>
</evidence>
<dbReference type="PANTHER" id="PTHR44140">
    <property type="entry name" value="LD25575P"/>
    <property type="match status" value="1"/>
</dbReference>
<proteinExistence type="predicted"/>
<dbReference type="InterPro" id="IPR019734">
    <property type="entry name" value="TPR_rpt"/>
</dbReference>
<dbReference type="SMART" id="SM00271">
    <property type="entry name" value="DnaJ"/>
    <property type="match status" value="1"/>
</dbReference>
<keyword evidence="5" id="KW-0256">Endoplasmic reticulum</keyword>
<feature type="coiled-coil region" evidence="8">
    <location>
        <begin position="246"/>
        <end position="273"/>
    </location>
</feature>
<feature type="repeat" description="TPR" evidence="7">
    <location>
        <begin position="27"/>
        <end position="60"/>
    </location>
</feature>
<evidence type="ECO:0000313" key="13">
    <source>
        <dbReference type="Proteomes" id="UP000789831"/>
    </source>
</evidence>
<dbReference type="OrthoDB" id="1726119at2759"/>
<dbReference type="GO" id="GO:0005788">
    <property type="term" value="C:endoplasmic reticulum lumen"/>
    <property type="evidence" value="ECO:0007669"/>
    <property type="project" value="UniProtKB-SubCell"/>
</dbReference>
<dbReference type="PANTHER" id="PTHR44140:SF2">
    <property type="entry name" value="LD25575P"/>
    <property type="match status" value="1"/>
</dbReference>
<evidence type="ECO:0000256" key="4">
    <source>
        <dbReference type="ARBA" id="ARBA00022803"/>
    </source>
</evidence>